<sequence>MLSAIGNAPDLTPAHASTHDVDESEAKEAGLIQPGKQEALLSRQETIPPSLKPSILPLQQLAVKSDASEPGISDTPNSNQNYTPKALDPSTLLPLQQVTITSGAAEPGTAEAVTIESVDKDNHLQQPPQDRQPFTARYGTSPWEMNFDRNRRQSRILRLPDEMLLRIMKAAETDDLFMLRQVSFTFWRIYQGRDFSKFHRPGRYLFRFLLGRKAGFESDNKTVLRAKQLAFCNGCLQRRLSERYQFDRYDFQTRTTMYCSHCKCDHKKMLFSVQQRQSPPEVRRCIGSYGFFRLCPHLMVSTHSVWKKARKILSDDEHRIGPSLYKTVVLGRCSQCRDMALQDTRMRTPRDFISSPPTFSLTKPKWHDSLFMISCEWTLPFSTVPEGNTSIAAFLLQKHEEFKNRYGNVFCPHFNFDPSQVLRAFDPQKCPCFEGDSRIGVSVSRHKKRWGTDSCHEGSEFTKHSKGKLAPSSFSYLPKQKNPPSQYLNFLPLLLRLFFSSSPPTSSFLPHYLSPRSTYNFPYETPTPTHTSYIPSAERTIQECRVDPLWSGPCPLLRGRGYPMCRYCSQSGFKVSFDGWDVVVAHLGIQLFDIIPGAAKALQYVPNLVMLNFVLESLNLIVEDFDLRIRVFPGQKPCKPLKPLAFQRPLLERAHQRQYKADNGGDSANYR</sequence>
<feature type="compositionally biased region" description="Polar residues" evidence="1">
    <location>
        <begin position="74"/>
        <end position="83"/>
    </location>
</feature>
<feature type="region of interest" description="Disordered" evidence="1">
    <location>
        <begin position="1"/>
        <end position="41"/>
    </location>
</feature>
<organism evidence="3 4">
    <name type="scientific">Colletotrichum sublineola</name>
    <name type="common">Sorghum anthracnose fungus</name>
    <dbReference type="NCBI Taxonomy" id="1173701"/>
    <lineage>
        <taxon>Eukaryota</taxon>
        <taxon>Fungi</taxon>
        <taxon>Dikarya</taxon>
        <taxon>Ascomycota</taxon>
        <taxon>Pezizomycotina</taxon>
        <taxon>Sordariomycetes</taxon>
        <taxon>Hypocreomycetidae</taxon>
        <taxon>Glomerellales</taxon>
        <taxon>Glomerellaceae</taxon>
        <taxon>Colletotrichum</taxon>
        <taxon>Colletotrichum graminicola species complex</taxon>
    </lineage>
</organism>
<evidence type="ECO:0000259" key="2">
    <source>
        <dbReference type="PROSITE" id="PS50181"/>
    </source>
</evidence>
<dbReference type="EMBL" id="JMSE01000818">
    <property type="protein sequence ID" value="KDN67408.1"/>
    <property type="molecule type" value="Genomic_DNA"/>
</dbReference>
<dbReference type="Proteomes" id="UP000027238">
    <property type="component" value="Unassembled WGS sequence"/>
</dbReference>
<comment type="caution">
    <text evidence="3">The sequence shown here is derived from an EMBL/GenBank/DDBJ whole genome shotgun (WGS) entry which is preliminary data.</text>
</comment>
<dbReference type="OrthoDB" id="3692147at2759"/>
<evidence type="ECO:0000313" key="4">
    <source>
        <dbReference type="Proteomes" id="UP000027238"/>
    </source>
</evidence>
<dbReference type="InterPro" id="IPR036047">
    <property type="entry name" value="F-box-like_dom_sf"/>
</dbReference>
<evidence type="ECO:0000256" key="1">
    <source>
        <dbReference type="SAM" id="MobiDB-lite"/>
    </source>
</evidence>
<feature type="region of interest" description="Disordered" evidence="1">
    <location>
        <begin position="65"/>
        <end position="88"/>
    </location>
</feature>
<name>A0A066XDZ2_COLSU</name>
<keyword evidence="4" id="KW-1185">Reference proteome</keyword>
<dbReference type="PROSITE" id="PS50181">
    <property type="entry name" value="FBOX"/>
    <property type="match status" value="1"/>
</dbReference>
<gene>
    <name evidence="3" type="ORF">CSUB01_09075</name>
</gene>
<dbReference type="HOGENOM" id="CLU_409375_0_0_1"/>
<protein>
    <recommendedName>
        <fullName evidence="2">F-box domain-containing protein</fullName>
    </recommendedName>
</protein>
<dbReference type="SUPFAM" id="SSF81383">
    <property type="entry name" value="F-box domain"/>
    <property type="match status" value="1"/>
</dbReference>
<dbReference type="STRING" id="1173701.A0A066XDZ2"/>
<feature type="domain" description="F-box" evidence="2">
    <location>
        <begin position="153"/>
        <end position="198"/>
    </location>
</feature>
<dbReference type="InterPro" id="IPR001810">
    <property type="entry name" value="F-box_dom"/>
</dbReference>
<dbReference type="AlphaFoldDB" id="A0A066XDZ2"/>
<dbReference type="eggNOG" id="ENOG502T65W">
    <property type="taxonomic scope" value="Eukaryota"/>
</dbReference>
<accession>A0A066XDZ2</accession>
<reference evidence="4" key="1">
    <citation type="journal article" date="2014" name="Genome Announc.">
        <title>Draft genome sequence of Colletotrichum sublineola, a destructive pathogen of cultivated sorghum.</title>
        <authorList>
            <person name="Baroncelli R."/>
            <person name="Sanz-Martin J.M."/>
            <person name="Rech G.E."/>
            <person name="Sukno S.A."/>
            <person name="Thon M.R."/>
        </authorList>
    </citation>
    <scope>NUCLEOTIDE SEQUENCE [LARGE SCALE GENOMIC DNA]</scope>
    <source>
        <strain evidence="4">TX430BB</strain>
    </source>
</reference>
<proteinExistence type="predicted"/>
<feature type="compositionally biased region" description="Basic and acidic residues" evidence="1">
    <location>
        <begin position="17"/>
        <end position="28"/>
    </location>
</feature>
<feature type="region of interest" description="Disordered" evidence="1">
    <location>
        <begin position="120"/>
        <end position="140"/>
    </location>
</feature>
<evidence type="ECO:0000313" key="3">
    <source>
        <dbReference type="EMBL" id="KDN67408.1"/>
    </source>
</evidence>